<organism evidence="1 2">
    <name type="scientific">Eretmocerus hayati</name>
    <dbReference type="NCBI Taxonomy" id="131215"/>
    <lineage>
        <taxon>Eukaryota</taxon>
        <taxon>Metazoa</taxon>
        <taxon>Ecdysozoa</taxon>
        <taxon>Arthropoda</taxon>
        <taxon>Hexapoda</taxon>
        <taxon>Insecta</taxon>
        <taxon>Pterygota</taxon>
        <taxon>Neoptera</taxon>
        <taxon>Endopterygota</taxon>
        <taxon>Hymenoptera</taxon>
        <taxon>Apocrita</taxon>
        <taxon>Proctotrupomorpha</taxon>
        <taxon>Chalcidoidea</taxon>
        <taxon>Aphelinidae</taxon>
        <taxon>Aphelininae</taxon>
        <taxon>Eretmocerus</taxon>
    </lineage>
</organism>
<sequence>MNRFAVLASFLFAACVFANAAKSDFNQDLNWKTATSIYDFHAKDMNGDEISLDKYQGHTVLIVNIGSQNCGFTNWSYEQLQKFYEKYGESKGLRILAFPSDEFDKAVTGFDEGLTSLLKKHNVSFDIFEKTQVVGESAHPLFKWLKSQQQDEGKEEITFNFSKFLINNEGKPVNRFAPRAELEKVEQGLLKEL</sequence>
<evidence type="ECO:0000313" key="2">
    <source>
        <dbReference type="Proteomes" id="UP001239111"/>
    </source>
</evidence>
<dbReference type="Proteomes" id="UP001239111">
    <property type="component" value="Chromosome 1"/>
</dbReference>
<reference evidence="1" key="1">
    <citation type="submission" date="2023-04" db="EMBL/GenBank/DDBJ databases">
        <title>A chromosome-level genome assembly of the parasitoid wasp Eretmocerus hayati.</title>
        <authorList>
            <person name="Zhong Y."/>
            <person name="Liu S."/>
            <person name="Liu Y."/>
        </authorList>
    </citation>
    <scope>NUCLEOTIDE SEQUENCE</scope>
    <source>
        <strain evidence="1">ZJU_SS_LIU_2023</strain>
    </source>
</reference>
<comment type="caution">
    <text evidence="1">The sequence shown here is derived from an EMBL/GenBank/DDBJ whole genome shotgun (WGS) entry which is preliminary data.</text>
</comment>
<proteinExistence type="predicted"/>
<accession>A0ACC2Q1Y9</accession>
<gene>
    <name evidence="1" type="ORF">QAD02_024367</name>
</gene>
<name>A0ACC2Q1Y9_9HYME</name>
<keyword evidence="2" id="KW-1185">Reference proteome</keyword>
<dbReference type="EMBL" id="CM056741">
    <property type="protein sequence ID" value="KAJ8688572.1"/>
    <property type="molecule type" value="Genomic_DNA"/>
</dbReference>
<evidence type="ECO:0000313" key="1">
    <source>
        <dbReference type="EMBL" id="KAJ8688572.1"/>
    </source>
</evidence>
<protein>
    <submittedName>
        <fullName evidence="1">Uncharacterized protein</fullName>
    </submittedName>
</protein>